<feature type="compositionally biased region" description="Polar residues" evidence="8">
    <location>
        <begin position="34"/>
        <end position="44"/>
    </location>
</feature>
<keyword evidence="4" id="KW-0210">Decarboxylase</keyword>
<reference evidence="9 10" key="1">
    <citation type="submission" date="2014-07" db="EMBL/GenBank/DDBJ databases">
        <title>Genomic and transcriptomic analysis on Apis cerana provide comprehensive insights into honey bee biology.</title>
        <authorList>
            <person name="Diao Q."/>
            <person name="Sun L."/>
            <person name="Zheng H."/>
            <person name="Zheng H."/>
            <person name="Xu S."/>
            <person name="Wang S."/>
            <person name="Zeng Z."/>
            <person name="Hu F."/>
            <person name="Su S."/>
            <person name="Wu J."/>
        </authorList>
    </citation>
    <scope>NUCLEOTIDE SEQUENCE [LARGE SCALE GENOMIC DNA]</scope>
    <source>
        <tissue evidence="9">Pupae without intestine</tissue>
    </source>
</reference>
<dbReference type="GO" id="GO:0016831">
    <property type="term" value="F:carboxy-lyase activity"/>
    <property type="evidence" value="ECO:0007669"/>
    <property type="project" value="UniProtKB-KW"/>
</dbReference>
<accession>A0A2A3E1X6</accession>
<evidence type="ECO:0000256" key="2">
    <source>
        <dbReference type="ARBA" id="ARBA00009533"/>
    </source>
</evidence>
<evidence type="ECO:0000256" key="3">
    <source>
        <dbReference type="ARBA" id="ARBA00011738"/>
    </source>
</evidence>
<evidence type="ECO:0000256" key="1">
    <source>
        <dbReference type="ARBA" id="ARBA00001933"/>
    </source>
</evidence>
<keyword evidence="5 7" id="KW-0663">Pyridoxal phosphate</keyword>
<sequence>MEKQPLNPKDDKPPSYSAATAPKVNCSWQPPPGYNSTQCQESTSWPPPPGYYPSASETNNHNYVPSYGSTQSTTIIMPEIILVGGCPACRPKVVNTQQSCPWLVDIKYKGNDHHGSRLKKTSMPANEETLSMTSDQIKDNLFGKVYDDSIQNNFDCESSSDDEEDYQNDCSRSIVKENFKEICNYKSLPVREIHKKFMKSFVNLLLEEAVFEGTLRRNRVVEWIEPTTLHSIIDLKLSDQGCSYETLLTLAHNVIKYSVKTGHPRFINQLYSSVDPYGLLGQWLTDALNPSVYTYEVSPVFSLMEEEILREMRKIIGWRDGRSEGIFCPGGSIANGYAINLARYYKFPRLKELGLFNTGRLIIFTSRDAHYSVKKLGAFLGIGTENVYEVKTDDKGKMCITDLKIQIKKALQENAIPLMVSATAGTTVLGAFDPLKNIAAICKNYNLWFHVDAAWGGGVLMSKKYKYLLDGIELADSVTWNPHKLLAAPQQCSTLLLRHEGLLQDAHGSKASYLFQPDKFYDTSFDSGDKHIQCGRRADVLKFWFMWKAKGTRGLEKHVDRVFKLARYFTNYIRHREGFKLILEPECTNVCFWYVPPSKRQLQNEELLKTLQKIGPAVKERMMKKGSMLITYQPLRELPNFFRLVLQNSGLTETDMRFFAEEIERLAIDL</sequence>
<evidence type="ECO:0000313" key="9">
    <source>
        <dbReference type="EMBL" id="PBC25695.1"/>
    </source>
</evidence>
<gene>
    <name evidence="9" type="ORF">APICC_01660</name>
</gene>
<keyword evidence="10" id="KW-1185">Reference proteome</keyword>
<dbReference type="Proteomes" id="UP000242457">
    <property type="component" value="Unassembled WGS sequence"/>
</dbReference>
<dbReference type="STRING" id="94128.A0A2A3E1X6"/>
<dbReference type="Pfam" id="PF00282">
    <property type="entry name" value="Pyridoxal_deC"/>
    <property type="match status" value="1"/>
</dbReference>
<comment type="similarity">
    <text evidence="2">Belongs to the group II decarboxylase family.</text>
</comment>
<feature type="modified residue" description="N6-(pyridoxal phosphate)lysine" evidence="7">
    <location>
        <position position="484"/>
    </location>
</feature>
<evidence type="ECO:0000256" key="6">
    <source>
        <dbReference type="ARBA" id="ARBA00023239"/>
    </source>
</evidence>
<dbReference type="SUPFAM" id="SSF53383">
    <property type="entry name" value="PLP-dependent transferases"/>
    <property type="match status" value="1"/>
</dbReference>
<dbReference type="GO" id="GO:0005737">
    <property type="term" value="C:cytoplasm"/>
    <property type="evidence" value="ECO:0007669"/>
    <property type="project" value="TreeGrafter"/>
</dbReference>
<evidence type="ECO:0000256" key="7">
    <source>
        <dbReference type="PIRSR" id="PIRSR602129-50"/>
    </source>
</evidence>
<evidence type="ECO:0000256" key="4">
    <source>
        <dbReference type="ARBA" id="ARBA00022793"/>
    </source>
</evidence>
<feature type="region of interest" description="Disordered" evidence="8">
    <location>
        <begin position="1"/>
        <end position="57"/>
    </location>
</feature>
<dbReference type="AlphaFoldDB" id="A0A2A3E1X6"/>
<dbReference type="Gene3D" id="3.90.1150.170">
    <property type="match status" value="1"/>
</dbReference>
<feature type="compositionally biased region" description="Basic and acidic residues" evidence="8">
    <location>
        <begin position="1"/>
        <end position="13"/>
    </location>
</feature>
<evidence type="ECO:0000256" key="8">
    <source>
        <dbReference type="SAM" id="MobiDB-lite"/>
    </source>
</evidence>
<keyword evidence="6" id="KW-0456">Lyase</keyword>
<dbReference type="GO" id="GO:0030170">
    <property type="term" value="F:pyridoxal phosphate binding"/>
    <property type="evidence" value="ECO:0007669"/>
    <property type="project" value="InterPro"/>
</dbReference>
<comment type="cofactor">
    <cofactor evidence="1 7">
        <name>pyridoxal 5'-phosphate</name>
        <dbReference type="ChEBI" id="CHEBI:597326"/>
    </cofactor>
</comment>
<dbReference type="OrthoDB" id="392571at2759"/>
<dbReference type="GO" id="GO:0019752">
    <property type="term" value="P:carboxylic acid metabolic process"/>
    <property type="evidence" value="ECO:0007669"/>
    <property type="project" value="InterPro"/>
</dbReference>
<dbReference type="InterPro" id="IPR015424">
    <property type="entry name" value="PyrdxlP-dep_Trfase"/>
</dbReference>
<name>A0A2A3E1X6_APICC</name>
<dbReference type="PANTHER" id="PTHR45677:SF12">
    <property type="entry name" value="BLACK, ISOFORM A"/>
    <property type="match status" value="1"/>
</dbReference>
<dbReference type="CDD" id="cd06450">
    <property type="entry name" value="DOPA_deC_like"/>
    <property type="match status" value="1"/>
</dbReference>
<evidence type="ECO:0000313" key="10">
    <source>
        <dbReference type="Proteomes" id="UP000242457"/>
    </source>
</evidence>
<dbReference type="Gene3D" id="3.40.640.10">
    <property type="entry name" value="Type I PLP-dependent aspartate aminotransferase-like (Major domain)"/>
    <property type="match status" value="1"/>
</dbReference>
<dbReference type="EMBL" id="KZ288443">
    <property type="protein sequence ID" value="PBC25695.1"/>
    <property type="molecule type" value="Genomic_DNA"/>
</dbReference>
<comment type="subunit">
    <text evidence="3">Homodimer.</text>
</comment>
<proteinExistence type="inferred from homology"/>
<dbReference type="InterPro" id="IPR002129">
    <property type="entry name" value="PyrdxlP-dep_de-COase"/>
</dbReference>
<dbReference type="InterPro" id="IPR015421">
    <property type="entry name" value="PyrdxlP-dep_Trfase_major"/>
</dbReference>
<organism evidence="9 10">
    <name type="scientific">Apis cerana cerana</name>
    <name type="common">Oriental honeybee</name>
    <dbReference type="NCBI Taxonomy" id="94128"/>
    <lineage>
        <taxon>Eukaryota</taxon>
        <taxon>Metazoa</taxon>
        <taxon>Ecdysozoa</taxon>
        <taxon>Arthropoda</taxon>
        <taxon>Hexapoda</taxon>
        <taxon>Insecta</taxon>
        <taxon>Pterygota</taxon>
        <taxon>Neoptera</taxon>
        <taxon>Endopterygota</taxon>
        <taxon>Hymenoptera</taxon>
        <taxon>Apocrita</taxon>
        <taxon>Aculeata</taxon>
        <taxon>Apoidea</taxon>
        <taxon>Anthophila</taxon>
        <taxon>Apidae</taxon>
        <taxon>Apis</taxon>
    </lineage>
</organism>
<dbReference type="FunFam" id="3.40.640.10:FF:000016">
    <property type="entry name" value="Glutamate decarboxylase like 1"/>
    <property type="match status" value="1"/>
</dbReference>
<protein>
    <submittedName>
        <fullName evidence="9">Cysteine sulfinic acid decarboxylase</fullName>
    </submittedName>
</protein>
<evidence type="ECO:0000256" key="5">
    <source>
        <dbReference type="ARBA" id="ARBA00022898"/>
    </source>
</evidence>
<dbReference type="PANTHER" id="PTHR45677">
    <property type="entry name" value="GLUTAMATE DECARBOXYLASE-RELATED"/>
    <property type="match status" value="1"/>
</dbReference>